<organism evidence="3 4">
    <name type="scientific">Aquamicrobium lusatiense</name>
    <dbReference type="NCBI Taxonomy" id="89772"/>
    <lineage>
        <taxon>Bacteria</taxon>
        <taxon>Pseudomonadati</taxon>
        <taxon>Pseudomonadota</taxon>
        <taxon>Alphaproteobacteria</taxon>
        <taxon>Hyphomicrobiales</taxon>
        <taxon>Phyllobacteriaceae</taxon>
        <taxon>Aquamicrobium</taxon>
    </lineage>
</organism>
<dbReference type="GO" id="GO:0052689">
    <property type="term" value="F:carboxylic ester hydrolase activity"/>
    <property type="evidence" value="ECO:0007669"/>
    <property type="project" value="TreeGrafter"/>
</dbReference>
<protein>
    <recommendedName>
        <fullName evidence="2">AB hydrolase-1 domain-containing protein</fullName>
    </recommendedName>
</protein>
<dbReference type="AlphaFoldDB" id="A0A7W9S668"/>
<feature type="domain" description="AB hydrolase-1" evidence="2">
    <location>
        <begin position="86"/>
        <end position="291"/>
    </location>
</feature>
<reference evidence="3 4" key="1">
    <citation type="submission" date="2020-08" db="EMBL/GenBank/DDBJ databases">
        <title>Genomic Encyclopedia of Type Strains, Phase IV (KMG-IV): sequencing the most valuable type-strain genomes for metagenomic binning, comparative biology and taxonomic classification.</title>
        <authorList>
            <person name="Goeker M."/>
        </authorList>
    </citation>
    <scope>NUCLEOTIDE SEQUENCE [LARGE SCALE GENOMIC DNA]</scope>
    <source>
        <strain evidence="3 4">DSM 11099</strain>
    </source>
</reference>
<dbReference type="EMBL" id="JACHEU010000002">
    <property type="protein sequence ID" value="MBB6013718.1"/>
    <property type="molecule type" value="Genomic_DNA"/>
</dbReference>
<evidence type="ECO:0000313" key="3">
    <source>
        <dbReference type="EMBL" id="MBB6013718.1"/>
    </source>
</evidence>
<dbReference type="PANTHER" id="PTHR43265:SF1">
    <property type="entry name" value="ESTERASE ESTD"/>
    <property type="match status" value="1"/>
</dbReference>
<dbReference type="PANTHER" id="PTHR43265">
    <property type="entry name" value="ESTERASE ESTD"/>
    <property type="match status" value="1"/>
</dbReference>
<feature type="signal peptide" evidence="1">
    <location>
        <begin position="1"/>
        <end position="22"/>
    </location>
</feature>
<proteinExistence type="predicted"/>
<evidence type="ECO:0000313" key="4">
    <source>
        <dbReference type="Proteomes" id="UP000533306"/>
    </source>
</evidence>
<keyword evidence="1" id="KW-0732">Signal</keyword>
<gene>
    <name evidence="3" type="ORF">HNR59_003107</name>
</gene>
<keyword evidence="4" id="KW-1185">Reference proteome</keyword>
<sequence length="329" mass="34732">MKRAALAAATLLCSCVVSPSLADAVAARLAETVVEAQVEEGVLKGYMLLPGDRSGQPVAVIIPGSGPTDHDGNNPLGIKAGYLKMLAEELAEKEIGSIRIDKRGMFASTTGFPDANDVRMTDYAGDAIAWLKVAREKAGTDCAWLVGHSEGGLVALIAAQMAGPDLCGVVLVSAPGRPLGEILREQFTGNPANRPVLPQLLEATRTLERGEKVDVASLPGIVRPLFPESIQGFLIDLLSYKPAELIAKLRVPVLIVQGDNDLQVRVVDAKNLSQAQPSAQLKIFPGMNHVLKETPKDNLIANFAAYGDAEMPLAAGLSDEIAGFIAGRR</sequence>
<dbReference type="Gene3D" id="3.40.50.1820">
    <property type="entry name" value="alpha/beta hydrolase"/>
    <property type="match status" value="1"/>
</dbReference>
<dbReference type="Proteomes" id="UP000533306">
    <property type="component" value="Unassembled WGS sequence"/>
</dbReference>
<evidence type="ECO:0000259" key="2">
    <source>
        <dbReference type="Pfam" id="PF12697"/>
    </source>
</evidence>
<accession>A0A7W9S668</accession>
<dbReference type="SUPFAM" id="SSF53474">
    <property type="entry name" value="alpha/beta-Hydrolases"/>
    <property type="match status" value="1"/>
</dbReference>
<dbReference type="InterPro" id="IPR053145">
    <property type="entry name" value="AB_hydrolase_Est10"/>
</dbReference>
<dbReference type="Pfam" id="PF12697">
    <property type="entry name" value="Abhydrolase_6"/>
    <property type="match status" value="1"/>
</dbReference>
<feature type="chain" id="PRO_5031456362" description="AB hydrolase-1 domain-containing protein" evidence="1">
    <location>
        <begin position="23"/>
        <end position="329"/>
    </location>
</feature>
<dbReference type="InterPro" id="IPR000073">
    <property type="entry name" value="AB_hydrolase_1"/>
</dbReference>
<dbReference type="RefSeq" id="WP_183831904.1">
    <property type="nucleotide sequence ID" value="NZ_JACHEU010000002.1"/>
</dbReference>
<dbReference type="PROSITE" id="PS51257">
    <property type="entry name" value="PROKAR_LIPOPROTEIN"/>
    <property type="match status" value="1"/>
</dbReference>
<dbReference type="InterPro" id="IPR029058">
    <property type="entry name" value="AB_hydrolase_fold"/>
</dbReference>
<comment type="caution">
    <text evidence="3">The sequence shown here is derived from an EMBL/GenBank/DDBJ whole genome shotgun (WGS) entry which is preliminary data.</text>
</comment>
<evidence type="ECO:0000256" key="1">
    <source>
        <dbReference type="SAM" id="SignalP"/>
    </source>
</evidence>
<name>A0A7W9S668_9HYPH</name>